<feature type="region of interest" description="Disordered" evidence="1">
    <location>
        <begin position="18"/>
        <end position="37"/>
    </location>
</feature>
<proteinExistence type="predicted"/>
<evidence type="ECO:0000313" key="2">
    <source>
        <dbReference type="EMBL" id="KAF0686365.1"/>
    </source>
</evidence>
<dbReference type="EMBL" id="CAADRA010007033">
    <property type="protein sequence ID" value="VFT98478.1"/>
    <property type="molecule type" value="Genomic_DNA"/>
</dbReference>
<accession>A0A485LJ68</accession>
<sequence length="162" mass="17670">MLRYESSTTILEKQMSTPMAIHQGRSNSVDNAPKSDSAVVDISDSAAEGLSRSRSAPSLAALADQSTFACVHSPNKDSVWRWGQPAFLMWERRDMSVSEIRIVLRRKGASTSTIVADHVENNGLFVYMSVPPGMTPSNDYYVCIMSMDGANAVDGECFSITP</sequence>
<reference evidence="2" key="2">
    <citation type="submission" date="2019-06" db="EMBL/GenBank/DDBJ databases">
        <title>Genomics analysis of Aphanomyces spp. identifies a new class of oomycete effector associated with host adaptation.</title>
        <authorList>
            <person name="Gaulin E."/>
        </authorList>
    </citation>
    <scope>NUCLEOTIDE SEQUENCE</scope>
    <source>
        <strain evidence="2">CBS 578.67</strain>
    </source>
</reference>
<protein>
    <submittedName>
        <fullName evidence="3">Aste57867_21809 protein</fullName>
    </submittedName>
</protein>
<evidence type="ECO:0000256" key="1">
    <source>
        <dbReference type="SAM" id="MobiDB-lite"/>
    </source>
</evidence>
<dbReference type="AlphaFoldDB" id="A0A485LJ68"/>
<dbReference type="OrthoDB" id="59054at2759"/>
<gene>
    <name evidence="3" type="primary">Aste57867_21809</name>
    <name evidence="2" type="ORF">As57867_021740</name>
    <name evidence="3" type="ORF">ASTE57867_21809</name>
</gene>
<dbReference type="Proteomes" id="UP000332933">
    <property type="component" value="Unassembled WGS sequence"/>
</dbReference>
<name>A0A485LJ68_9STRA</name>
<evidence type="ECO:0000313" key="3">
    <source>
        <dbReference type="EMBL" id="VFT98478.1"/>
    </source>
</evidence>
<keyword evidence="4" id="KW-1185">Reference proteome</keyword>
<organism evidence="3 4">
    <name type="scientific">Aphanomyces stellatus</name>
    <dbReference type="NCBI Taxonomy" id="120398"/>
    <lineage>
        <taxon>Eukaryota</taxon>
        <taxon>Sar</taxon>
        <taxon>Stramenopiles</taxon>
        <taxon>Oomycota</taxon>
        <taxon>Saprolegniomycetes</taxon>
        <taxon>Saprolegniales</taxon>
        <taxon>Verrucalvaceae</taxon>
        <taxon>Aphanomyces</taxon>
    </lineage>
</organism>
<dbReference type="EMBL" id="VJMH01007007">
    <property type="protein sequence ID" value="KAF0686365.1"/>
    <property type="molecule type" value="Genomic_DNA"/>
</dbReference>
<evidence type="ECO:0000313" key="4">
    <source>
        <dbReference type="Proteomes" id="UP000332933"/>
    </source>
</evidence>
<reference evidence="3 4" key="1">
    <citation type="submission" date="2019-03" db="EMBL/GenBank/DDBJ databases">
        <authorList>
            <person name="Gaulin E."/>
            <person name="Dumas B."/>
        </authorList>
    </citation>
    <scope>NUCLEOTIDE SEQUENCE [LARGE SCALE GENOMIC DNA]</scope>
    <source>
        <strain evidence="3">CBS 568.67</strain>
    </source>
</reference>